<dbReference type="AlphaFoldDB" id="A0A7D6CP91"/>
<name>A0A7D6CP91_9EURY</name>
<dbReference type="Proteomes" id="UP000510869">
    <property type="component" value="Chromosome"/>
</dbReference>
<accession>A0A7D6CP91</accession>
<dbReference type="KEGG" id="nay:HYG81_17005"/>
<dbReference type="Pfam" id="PF26404">
    <property type="entry name" value="DUF8102"/>
    <property type="match status" value="1"/>
</dbReference>
<dbReference type="RefSeq" id="WP_180840940.1">
    <property type="nucleotide sequence ID" value="NZ_CP059154.1"/>
</dbReference>
<keyword evidence="3" id="KW-1185">Reference proteome</keyword>
<feature type="domain" description="Domain of unknown function" evidence="1">
    <location>
        <begin position="17"/>
        <end position="81"/>
    </location>
</feature>
<evidence type="ECO:0000313" key="2">
    <source>
        <dbReference type="EMBL" id="QLK25756.1"/>
    </source>
</evidence>
<sequence>MTEEEYFIDRADRKRGILTKSDREYLMGKKDFDNGQQLRDTRYRIRERFKAAYLDLVLMFATWPTSEYISILESGQDEDEPHIGNATGVPSPFFHMGLKFHYIGNRKDWFGDGWRANLSLEDELADRLVTNIAHVERQLLENEKISHGKRGEIPTDISVDIDIERDQFDNESMLRKLVHGDPTHEELFFFLRNGNVDELRRRLRKYDAEIVYENSAGEEVNVGPDDELFRYA</sequence>
<evidence type="ECO:0000259" key="1">
    <source>
        <dbReference type="Pfam" id="PF26404"/>
    </source>
</evidence>
<proteinExistence type="predicted"/>
<reference evidence="2 3" key="1">
    <citation type="submission" date="2020-07" db="EMBL/GenBank/DDBJ databases">
        <title>Natrinema (YPL30) sp. nov. and Haloterrigena xxxxxx (YPL8) sp. nov., isolated from a salt mine.</title>
        <authorList>
            <person name="Cui H."/>
        </authorList>
    </citation>
    <scope>NUCLEOTIDE SEQUENCE [LARGE SCALE GENOMIC DNA]</scope>
    <source>
        <strain evidence="2 3">YPL13</strain>
    </source>
</reference>
<organism evidence="2 3">
    <name type="scientific">Natrinema zhouii</name>
    <dbReference type="NCBI Taxonomy" id="1710539"/>
    <lineage>
        <taxon>Archaea</taxon>
        <taxon>Methanobacteriati</taxon>
        <taxon>Methanobacteriota</taxon>
        <taxon>Stenosarchaea group</taxon>
        <taxon>Halobacteria</taxon>
        <taxon>Halobacteriales</taxon>
        <taxon>Natrialbaceae</taxon>
        <taxon>Natrinema</taxon>
    </lineage>
</organism>
<dbReference type="OrthoDB" id="193906at2157"/>
<dbReference type="GeneID" id="56144940"/>
<protein>
    <recommendedName>
        <fullName evidence="1">Domain of unknown function domain-containing protein</fullName>
    </recommendedName>
</protein>
<dbReference type="InterPro" id="IPR058415">
    <property type="entry name" value="DUF8102"/>
</dbReference>
<evidence type="ECO:0000313" key="3">
    <source>
        <dbReference type="Proteomes" id="UP000510869"/>
    </source>
</evidence>
<gene>
    <name evidence="2" type="ORF">HYG81_17005</name>
</gene>
<dbReference type="EMBL" id="CP059154">
    <property type="protein sequence ID" value="QLK25756.1"/>
    <property type="molecule type" value="Genomic_DNA"/>
</dbReference>